<evidence type="ECO:0000313" key="2">
    <source>
        <dbReference type="EMBL" id="MEF3835593.1"/>
    </source>
</evidence>
<dbReference type="PANTHER" id="PTHR42852">
    <property type="entry name" value="THIOL:DISULFIDE INTERCHANGE PROTEIN DSBE"/>
    <property type="match status" value="1"/>
</dbReference>
<proteinExistence type="predicted"/>
<feature type="domain" description="Thioredoxin" evidence="1">
    <location>
        <begin position="193"/>
        <end position="343"/>
    </location>
</feature>
<organism evidence="2 3">
    <name type="scientific">Flavivirga spongiicola</name>
    <dbReference type="NCBI Taxonomy" id="421621"/>
    <lineage>
        <taxon>Bacteria</taxon>
        <taxon>Pseudomonadati</taxon>
        <taxon>Bacteroidota</taxon>
        <taxon>Flavobacteriia</taxon>
        <taxon>Flavobacteriales</taxon>
        <taxon>Flavobacteriaceae</taxon>
        <taxon>Flavivirga</taxon>
    </lineage>
</organism>
<dbReference type="CDD" id="cd02966">
    <property type="entry name" value="TlpA_like_family"/>
    <property type="match status" value="1"/>
</dbReference>
<keyword evidence="3" id="KW-1185">Reference proteome</keyword>
<dbReference type="RefSeq" id="WP_303307874.1">
    <property type="nucleotide sequence ID" value="NZ_JAODOP010000004.1"/>
</dbReference>
<dbReference type="InterPro" id="IPR050553">
    <property type="entry name" value="Thioredoxin_ResA/DsbE_sf"/>
</dbReference>
<dbReference type="InterPro" id="IPR036249">
    <property type="entry name" value="Thioredoxin-like_sf"/>
</dbReference>
<accession>A0ABU7XY00</accession>
<dbReference type="InterPro" id="IPR013740">
    <property type="entry name" value="Redoxin"/>
</dbReference>
<dbReference type="PROSITE" id="PS51257">
    <property type="entry name" value="PROKAR_LIPOPROTEIN"/>
    <property type="match status" value="1"/>
</dbReference>
<dbReference type="InterPro" id="IPR013766">
    <property type="entry name" value="Thioredoxin_domain"/>
</dbReference>
<reference evidence="2 3" key="1">
    <citation type="submission" date="2022-09" db="EMBL/GenBank/DDBJ databases">
        <title>Genome sequencing of Flavivirga sp. MEBiC05379.</title>
        <authorList>
            <person name="Oh H.-M."/>
            <person name="Kwon K.K."/>
            <person name="Park M.J."/>
            <person name="Yang S.-H."/>
        </authorList>
    </citation>
    <scope>NUCLEOTIDE SEQUENCE [LARGE SCALE GENOMIC DNA]</scope>
    <source>
        <strain evidence="2 3">MEBiC05379</strain>
    </source>
</reference>
<dbReference type="Gene3D" id="3.40.30.10">
    <property type="entry name" value="Glutaredoxin"/>
    <property type="match status" value="1"/>
</dbReference>
<dbReference type="EMBL" id="JAODOP010000004">
    <property type="protein sequence ID" value="MEF3835593.1"/>
    <property type="molecule type" value="Genomic_DNA"/>
</dbReference>
<comment type="caution">
    <text evidence="2">The sequence shown here is derived from an EMBL/GenBank/DDBJ whole genome shotgun (WGS) entry which is preliminary data.</text>
</comment>
<dbReference type="SUPFAM" id="SSF52833">
    <property type="entry name" value="Thioredoxin-like"/>
    <property type="match status" value="1"/>
</dbReference>
<protein>
    <submittedName>
        <fullName evidence="2">TlpA family protein disulfide reductase</fullName>
    </submittedName>
</protein>
<dbReference type="PANTHER" id="PTHR42852:SF13">
    <property type="entry name" value="PROTEIN DIPZ"/>
    <property type="match status" value="1"/>
</dbReference>
<dbReference type="PROSITE" id="PS51352">
    <property type="entry name" value="THIOREDOXIN_2"/>
    <property type="match status" value="1"/>
</dbReference>
<dbReference type="Pfam" id="PF08534">
    <property type="entry name" value="Redoxin"/>
    <property type="match status" value="1"/>
</dbReference>
<dbReference type="Proteomes" id="UP001337305">
    <property type="component" value="Unassembled WGS sequence"/>
</dbReference>
<sequence length="350" mass="39552">MKKTLVLLSALTIVACKEEPPKDYATLSGKITNLSEDKLIKIQSRNGFKKEIAINDDGIFNDTLKVEAGDYYFSYGEHYGQIFLKNDNETSFSVNTENFKESLKFSGDAANKNNFFVEKSLLQDKYLTEDIMYKSEIEFEKAFSDLKNAYTELKESHKDLDSTLLNRLDKDYEGTYKGYKTFHNNKLAILKAFPKGSPSPVFNSYENFKGGTTSLSDLKGKYVYVDVWATWCGPCKREIPFLKEVEEKYHGKNIEFVSISVDDGRGFQGDTKELKASAAKEGWKKMVTDKELGGVQLIADKGFLSDFVQGYKINGIPRFILIDTTGNVLDPDAPRPSSPKLIELFTSLNI</sequence>
<evidence type="ECO:0000313" key="3">
    <source>
        <dbReference type="Proteomes" id="UP001337305"/>
    </source>
</evidence>
<gene>
    <name evidence="2" type="ORF">N1F79_20880</name>
</gene>
<name>A0ABU7XY00_9FLAO</name>
<evidence type="ECO:0000259" key="1">
    <source>
        <dbReference type="PROSITE" id="PS51352"/>
    </source>
</evidence>